<evidence type="ECO:0000313" key="1">
    <source>
        <dbReference type="EMBL" id="TPX50680.1"/>
    </source>
</evidence>
<sequence length="466" mass="53074">MRRASQPSMRRRSFKLVVLSAVTFCFFLGWFAINASTAGINFDNYKMTRTNTLRMTSNHVFRAKKDRNLTKPGMVFDLAFERYQRRHEKAISDFNSTTNWIIARMVGGGLGNRLPHLVNGMVLAMLTDRPLLLELTPHLRKIWQFSLDFDLGNRRLTGESVPIMVDLNRTLTSVHVTEDVARYFDSPQDGGVRNWLLQGLDYFVPLWQANPHYNHRLEALFPDGRVAYHVLRNTIGLNSDLAAALSEYLALKFRPFMIGIHLRTGKRPNIAAIRTYAMVAKQIASTAGLSMDKIGYHIATDNKKMRDEMKLWLGQQATYLHVNFTANNTEKNPGGSDEDGALDFMALTSSDVIIATHSSSFGQWAAAWSGANYVTMNLRQLNYTNDLEGVYWRSIVPEPCSFHVKWLAGHPEAGSYNVSAVEQQYQLDSASNNHTAIQEHREFRAKTLLLASPMYYHHVQCHYFLQ</sequence>
<comment type="caution">
    <text evidence="1">The sequence shown here is derived from an EMBL/GenBank/DDBJ whole genome shotgun (WGS) entry which is preliminary data.</text>
</comment>
<dbReference type="AlphaFoldDB" id="A0A507DIK1"/>
<proteinExistence type="predicted"/>
<protein>
    <submittedName>
        <fullName evidence="1">Uncharacterized protein</fullName>
    </submittedName>
</protein>
<dbReference type="Proteomes" id="UP000320475">
    <property type="component" value="Unassembled WGS sequence"/>
</dbReference>
<reference evidence="1 2" key="1">
    <citation type="journal article" date="2019" name="Sci. Rep.">
        <title>Comparative genomics of chytrid fungi reveal insights into the obligate biotrophic and pathogenic lifestyle of Synchytrium endobioticum.</title>
        <authorList>
            <person name="van de Vossenberg B.T.L.H."/>
            <person name="Warris S."/>
            <person name="Nguyen H.D.T."/>
            <person name="van Gent-Pelzer M.P.E."/>
            <person name="Joly D.L."/>
            <person name="van de Geest H.C."/>
            <person name="Bonants P.J.M."/>
            <person name="Smith D.S."/>
            <person name="Levesque C.A."/>
            <person name="van der Lee T.A.J."/>
        </authorList>
    </citation>
    <scope>NUCLEOTIDE SEQUENCE [LARGE SCALE GENOMIC DNA]</scope>
    <source>
        <strain evidence="1 2">LEV6574</strain>
    </source>
</reference>
<accession>A0A507DIK1</accession>
<dbReference type="OrthoDB" id="2413580at2759"/>
<dbReference type="EMBL" id="QEAM01000014">
    <property type="protein sequence ID" value="TPX50680.1"/>
    <property type="molecule type" value="Genomic_DNA"/>
</dbReference>
<name>A0A507DIK1_9FUNG</name>
<organism evidence="1 2">
    <name type="scientific">Synchytrium endobioticum</name>
    <dbReference type="NCBI Taxonomy" id="286115"/>
    <lineage>
        <taxon>Eukaryota</taxon>
        <taxon>Fungi</taxon>
        <taxon>Fungi incertae sedis</taxon>
        <taxon>Chytridiomycota</taxon>
        <taxon>Chytridiomycota incertae sedis</taxon>
        <taxon>Chytridiomycetes</taxon>
        <taxon>Synchytriales</taxon>
        <taxon>Synchytriaceae</taxon>
        <taxon>Synchytrium</taxon>
    </lineage>
</organism>
<dbReference type="Gene3D" id="3.40.50.11350">
    <property type="match status" value="1"/>
</dbReference>
<dbReference type="VEuPathDB" id="FungiDB:SeMB42_g00904"/>
<gene>
    <name evidence="1" type="ORF">SeLEV6574_g00761</name>
</gene>
<evidence type="ECO:0000313" key="2">
    <source>
        <dbReference type="Proteomes" id="UP000320475"/>
    </source>
</evidence>